<feature type="non-terminal residue" evidence="14">
    <location>
        <position position="1"/>
    </location>
</feature>
<evidence type="ECO:0000256" key="9">
    <source>
        <dbReference type="ARBA" id="ARBA00023136"/>
    </source>
</evidence>
<evidence type="ECO:0000256" key="8">
    <source>
        <dbReference type="ARBA" id="ARBA00023016"/>
    </source>
</evidence>
<feature type="transmembrane region" description="Helical" evidence="12">
    <location>
        <begin position="247"/>
        <end position="269"/>
    </location>
</feature>
<dbReference type="Gene3D" id="2.30.30.40">
    <property type="entry name" value="SH3 Domains"/>
    <property type="match status" value="1"/>
</dbReference>
<dbReference type="Proteomes" id="UP000237481">
    <property type="component" value="Unassembled WGS sequence"/>
</dbReference>
<keyword evidence="6 12" id="KW-0812">Transmembrane</keyword>
<keyword evidence="5" id="KW-1003">Cell membrane</keyword>
<comment type="subunit">
    <text evidence="3">Forms homooligomers.</text>
</comment>
<feature type="transmembrane region" description="Helical" evidence="12">
    <location>
        <begin position="309"/>
        <end position="329"/>
    </location>
</feature>
<evidence type="ECO:0000256" key="1">
    <source>
        <dbReference type="ARBA" id="ARBA00004651"/>
    </source>
</evidence>
<dbReference type="GO" id="GO:0007232">
    <property type="term" value="P:osmosensory signaling pathway via Sho1 osmosensor"/>
    <property type="evidence" value="ECO:0007669"/>
    <property type="project" value="UniProtKB-ARBA"/>
</dbReference>
<evidence type="ECO:0000256" key="2">
    <source>
        <dbReference type="ARBA" id="ARBA00009739"/>
    </source>
</evidence>
<evidence type="ECO:0000256" key="6">
    <source>
        <dbReference type="ARBA" id="ARBA00022692"/>
    </source>
</evidence>
<feature type="transmembrane region" description="Helical" evidence="12">
    <location>
        <begin position="341"/>
        <end position="361"/>
    </location>
</feature>
<keyword evidence="15" id="KW-1185">Reference proteome</keyword>
<keyword evidence="8" id="KW-0346">Stress response</keyword>
<keyword evidence="9 12" id="KW-0472">Membrane</keyword>
<evidence type="ECO:0000256" key="12">
    <source>
        <dbReference type="SAM" id="Phobius"/>
    </source>
</evidence>
<evidence type="ECO:0000256" key="11">
    <source>
        <dbReference type="SAM" id="MobiDB-lite"/>
    </source>
</evidence>
<feature type="region of interest" description="Disordered" evidence="11">
    <location>
        <begin position="114"/>
        <end position="134"/>
    </location>
</feature>
<proteinExistence type="inferred from homology"/>
<dbReference type="PROSITE" id="PS50002">
    <property type="entry name" value="SH3"/>
    <property type="match status" value="1"/>
</dbReference>
<dbReference type="AlphaFoldDB" id="A0A2S4KKZ1"/>
<evidence type="ECO:0000313" key="14">
    <source>
        <dbReference type="EMBL" id="POR30884.1"/>
    </source>
</evidence>
<feature type="region of interest" description="Disordered" evidence="11">
    <location>
        <begin position="387"/>
        <end position="462"/>
    </location>
</feature>
<dbReference type="STRING" id="94208.A0A2S4KKZ1"/>
<name>A0A2S4KKZ1_9HYPO</name>
<feature type="region of interest" description="Disordered" evidence="11">
    <location>
        <begin position="78"/>
        <end position="98"/>
    </location>
</feature>
<keyword evidence="4 10" id="KW-0728">SH3 domain</keyword>
<dbReference type="SUPFAM" id="SSF50044">
    <property type="entry name" value="SH3-domain"/>
    <property type="match status" value="1"/>
</dbReference>
<evidence type="ECO:0000256" key="10">
    <source>
        <dbReference type="PROSITE-ProRule" id="PRU00192"/>
    </source>
</evidence>
<dbReference type="OrthoDB" id="5983572at2759"/>
<evidence type="ECO:0000256" key="5">
    <source>
        <dbReference type="ARBA" id="ARBA00022475"/>
    </source>
</evidence>
<evidence type="ECO:0000256" key="4">
    <source>
        <dbReference type="ARBA" id="ARBA00022443"/>
    </source>
</evidence>
<dbReference type="InterPro" id="IPR035522">
    <property type="entry name" value="Sho1_SH3"/>
</dbReference>
<dbReference type="CDD" id="cd11855">
    <property type="entry name" value="SH3_Sho1p"/>
    <property type="match status" value="1"/>
</dbReference>
<dbReference type="FunFam" id="2.30.30.40:FF:000213">
    <property type="entry name" value="High osmolarity signaling protein SHO1"/>
    <property type="match status" value="1"/>
</dbReference>
<protein>
    <submittedName>
        <fullName evidence="14">High osmolarity signaling protein SHO1</fullName>
    </submittedName>
</protein>
<dbReference type="EMBL" id="PKSG01001133">
    <property type="protein sequence ID" value="POR30884.1"/>
    <property type="molecule type" value="Genomic_DNA"/>
</dbReference>
<dbReference type="GO" id="GO:0005886">
    <property type="term" value="C:plasma membrane"/>
    <property type="evidence" value="ECO:0007669"/>
    <property type="project" value="UniProtKB-SubCell"/>
</dbReference>
<dbReference type="InterPro" id="IPR036028">
    <property type="entry name" value="SH3-like_dom_sf"/>
</dbReference>
<evidence type="ECO:0000256" key="7">
    <source>
        <dbReference type="ARBA" id="ARBA00022989"/>
    </source>
</evidence>
<comment type="subcellular location">
    <subcellularLocation>
        <location evidence="1">Cell membrane</location>
        <topology evidence="1">Multi-pass membrane protein</topology>
    </subcellularLocation>
</comment>
<keyword evidence="7 12" id="KW-1133">Transmembrane helix</keyword>
<evidence type="ECO:0000259" key="13">
    <source>
        <dbReference type="PROSITE" id="PS50002"/>
    </source>
</evidence>
<dbReference type="SMART" id="SM00326">
    <property type="entry name" value="SH3"/>
    <property type="match status" value="1"/>
</dbReference>
<comment type="similarity">
    <text evidence="2">Belongs to the SHO1 family.</text>
</comment>
<sequence>CTATAAATPLGISRAVPASPALLSFATSNRFLVLCTNGIDRIFFSLRASSAAPLAARSAVVCSVRSTLPWVVPRCADAARQKPPPKPPRSHCQHSGPCHSPSSKLLLFLLSSPPVSPSPGTDHSRPRRLLPGRPLHATESRFGSVAHFLLPSRVSTSAAPDRSAPTDPTWRLLPSADCLRCFANRSSTIGAPRLPQPDHAASGRHLDSPLPMPPYGSLHSPSLRKMEHSRSYGRKGIQLGNILGDPFALATISISILAWFITFISCVVSQVQAAKDDRFPAFAWWAVVYCLLLIVGVFVVVASDSVHTYHVAVTGYLSGGVVLVASAVNSLVYSNAGARQAAAAGFILLSMVVLVWIFYFGSTPSSTPRAFLDSFALGKDTGAVHNQAMDGYGGTGRPETSNSVQPPQMYTSAQLNGFENPSPVGGASQANGPRGSAIPTGFGSSSMPQPQPGKPNDAEVVPPTEYPYRAKAIYSYEANPDDANEISFAKHEVLEVSDVSGRWWQARKENGETGIAPSNYLILL</sequence>
<feature type="transmembrane region" description="Helical" evidence="12">
    <location>
        <begin position="281"/>
        <end position="303"/>
    </location>
</feature>
<feature type="domain" description="SH3" evidence="13">
    <location>
        <begin position="465"/>
        <end position="524"/>
    </location>
</feature>
<evidence type="ECO:0000313" key="15">
    <source>
        <dbReference type="Proteomes" id="UP000237481"/>
    </source>
</evidence>
<evidence type="ECO:0000256" key="3">
    <source>
        <dbReference type="ARBA" id="ARBA00011175"/>
    </source>
</evidence>
<organism evidence="14 15">
    <name type="scientific">Tolypocladium paradoxum</name>
    <dbReference type="NCBI Taxonomy" id="94208"/>
    <lineage>
        <taxon>Eukaryota</taxon>
        <taxon>Fungi</taxon>
        <taxon>Dikarya</taxon>
        <taxon>Ascomycota</taxon>
        <taxon>Pezizomycotina</taxon>
        <taxon>Sordariomycetes</taxon>
        <taxon>Hypocreomycetidae</taxon>
        <taxon>Hypocreales</taxon>
        <taxon>Ophiocordycipitaceae</taxon>
        <taxon>Tolypocladium</taxon>
    </lineage>
</organism>
<dbReference type="InterPro" id="IPR001452">
    <property type="entry name" value="SH3_domain"/>
</dbReference>
<comment type="caution">
    <text evidence="14">The sequence shown here is derived from an EMBL/GenBank/DDBJ whole genome shotgun (WGS) entry which is preliminary data.</text>
</comment>
<accession>A0A2S4KKZ1</accession>
<dbReference type="Pfam" id="PF00018">
    <property type="entry name" value="SH3_1"/>
    <property type="match status" value="1"/>
</dbReference>
<gene>
    <name evidence="14" type="ORF">TPAR_08893</name>
</gene>
<feature type="compositionally biased region" description="Polar residues" evidence="11">
    <location>
        <begin position="398"/>
        <end position="419"/>
    </location>
</feature>
<reference evidence="14 15" key="1">
    <citation type="submission" date="2018-01" db="EMBL/GenBank/DDBJ databases">
        <title>Harnessing the power of phylogenomics to disentangle the directionality and signatures of interkingdom host jumping in the parasitic fungal genus Tolypocladium.</title>
        <authorList>
            <person name="Quandt C.A."/>
            <person name="Patterson W."/>
            <person name="Spatafora J.W."/>
        </authorList>
    </citation>
    <scope>NUCLEOTIDE SEQUENCE [LARGE SCALE GENOMIC DNA]</scope>
    <source>
        <strain evidence="14 15">NRBC 100945</strain>
    </source>
</reference>